<dbReference type="EMBL" id="LAZR01000275">
    <property type="protein sequence ID" value="KKN77654.1"/>
    <property type="molecule type" value="Genomic_DNA"/>
</dbReference>
<organism evidence="3">
    <name type="scientific">marine sediment metagenome</name>
    <dbReference type="NCBI Taxonomy" id="412755"/>
    <lineage>
        <taxon>unclassified sequences</taxon>
        <taxon>metagenomes</taxon>
        <taxon>ecological metagenomes</taxon>
    </lineage>
</organism>
<dbReference type="AlphaFoldDB" id="A0A0F9TEJ5"/>
<dbReference type="InterPro" id="IPR021122">
    <property type="entry name" value="RNA_ligase_dom_REL/Rnl2"/>
</dbReference>
<name>A0A0F9TEJ5_9ZZZZ</name>
<reference evidence="3" key="1">
    <citation type="journal article" date="2015" name="Nature">
        <title>Complex archaea that bridge the gap between prokaryotes and eukaryotes.</title>
        <authorList>
            <person name="Spang A."/>
            <person name="Saw J.H."/>
            <person name="Jorgensen S.L."/>
            <person name="Zaremba-Niedzwiedzka K."/>
            <person name="Martijn J."/>
            <person name="Lind A.E."/>
            <person name="van Eijk R."/>
            <person name="Schleper C."/>
            <person name="Guy L."/>
            <person name="Ettema T.J."/>
        </authorList>
    </citation>
    <scope>NUCLEOTIDE SEQUENCE</scope>
</reference>
<evidence type="ECO:0000256" key="1">
    <source>
        <dbReference type="SAM" id="MobiDB-lite"/>
    </source>
</evidence>
<feature type="region of interest" description="Disordered" evidence="1">
    <location>
        <begin position="1"/>
        <end position="32"/>
    </location>
</feature>
<proteinExistence type="predicted"/>
<dbReference type="Pfam" id="PF09414">
    <property type="entry name" value="RNA_ligase"/>
    <property type="match status" value="1"/>
</dbReference>
<sequence length="252" mass="28354">MSKKPLGRKSYGSIPHLPGSRRGPGDHGCDEGTARIATIKTRDKHDVVIVQEKLDGSNVGVCKLNGEIIALGRAGYRAGTSPHEQHRMFAAWVGRNRERFDGLLVEGERVCGEWLAQAHGTRYDLPHEPFVAFDIMTGTSRVVYDELYVRIHRYGFIKPFTIHCLPEAYAIDKAMAVVQGVNVHGAIDPVEGCVWRVERNRLIDKHSGKRKQVVDFLVKYVRPDKVDGCYLPEVSGKDAIWNWRPQSRKKNG</sequence>
<feature type="domain" description="RNA ligase" evidence="2">
    <location>
        <begin position="47"/>
        <end position="220"/>
    </location>
</feature>
<dbReference type="Gene3D" id="3.30.470.30">
    <property type="entry name" value="DNA ligase/mRNA capping enzyme"/>
    <property type="match status" value="1"/>
</dbReference>
<comment type="caution">
    <text evidence="3">The sequence shown here is derived from an EMBL/GenBank/DDBJ whole genome shotgun (WGS) entry which is preliminary data.</text>
</comment>
<evidence type="ECO:0000313" key="3">
    <source>
        <dbReference type="EMBL" id="KKN77654.1"/>
    </source>
</evidence>
<evidence type="ECO:0000259" key="2">
    <source>
        <dbReference type="Pfam" id="PF09414"/>
    </source>
</evidence>
<gene>
    <name evidence="3" type="ORF">LCGC14_0357790</name>
</gene>
<protein>
    <recommendedName>
        <fullName evidence="2">RNA ligase domain-containing protein</fullName>
    </recommendedName>
</protein>
<feature type="compositionally biased region" description="Basic and acidic residues" evidence="1">
    <location>
        <begin position="23"/>
        <end position="32"/>
    </location>
</feature>
<dbReference type="SUPFAM" id="SSF56091">
    <property type="entry name" value="DNA ligase/mRNA capping enzyme, catalytic domain"/>
    <property type="match status" value="1"/>
</dbReference>
<accession>A0A0F9TEJ5</accession>